<evidence type="ECO:0000256" key="11">
    <source>
        <dbReference type="PROSITE-ProRule" id="PRU00042"/>
    </source>
</evidence>
<evidence type="ECO:0000256" key="7">
    <source>
        <dbReference type="ARBA" id="ARBA00023015"/>
    </source>
</evidence>
<dbReference type="SUPFAM" id="SSF57667">
    <property type="entry name" value="beta-beta-alpha zinc fingers"/>
    <property type="match status" value="1"/>
</dbReference>
<keyword evidence="6" id="KW-0862">Zinc</keyword>
<feature type="compositionally biased region" description="Basic and acidic residues" evidence="12">
    <location>
        <begin position="669"/>
        <end position="699"/>
    </location>
</feature>
<accession>A0A517KWT0</accession>
<evidence type="ECO:0000256" key="10">
    <source>
        <dbReference type="ARBA" id="ARBA00023242"/>
    </source>
</evidence>
<feature type="compositionally biased region" description="Basic and acidic residues" evidence="12">
    <location>
        <begin position="389"/>
        <end position="398"/>
    </location>
</feature>
<dbReference type="GO" id="GO:0000978">
    <property type="term" value="F:RNA polymerase II cis-regulatory region sequence-specific DNA binding"/>
    <property type="evidence" value="ECO:0007669"/>
    <property type="project" value="TreeGrafter"/>
</dbReference>
<feature type="region of interest" description="Disordered" evidence="12">
    <location>
        <begin position="669"/>
        <end position="731"/>
    </location>
</feature>
<dbReference type="EMBL" id="CP042185">
    <property type="protein sequence ID" value="QDS67837.1"/>
    <property type="molecule type" value="Genomic_DNA"/>
</dbReference>
<dbReference type="OrthoDB" id="6077919at2759"/>
<evidence type="ECO:0000256" key="3">
    <source>
        <dbReference type="ARBA" id="ARBA00022723"/>
    </source>
</evidence>
<keyword evidence="8" id="KW-0238">DNA-binding</keyword>
<feature type="compositionally biased region" description="Basic and acidic residues" evidence="12">
    <location>
        <begin position="714"/>
        <end position="725"/>
    </location>
</feature>
<dbReference type="SMART" id="SM00355">
    <property type="entry name" value="ZnF_C2H2"/>
    <property type="match status" value="5"/>
</dbReference>
<dbReference type="InterPro" id="IPR050527">
    <property type="entry name" value="Snail/Krueppel_Znf"/>
</dbReference>
<feature type="domain" description="C2H2-type" evidence="13">
    <location>
        <begin position="479"/>
        <end position="504"/>
    </location>
</feature>
<dbReference type="PROSITE" id="PS50157">
    <property type="entry name" value="ZINC_FINGER_C2H2_2"/>
    <property type="match status" value="1"/>
</dbReference>
<keyword evidence="10" id="KW-0539">Nucleus</keyword>
<keyword evidence="5 11" id="KW-0863">Zinc-finger</keyword>
<keyword evidence="4" id="KW-0677">Repeat</keyword>
<keyword evidence="9" id="KW-0804">Transcription</keyword>
<evidence type="ECO:0000313" key="15">
    <source>
        <dbReference type="Proteomes" id="UP000316270"/>
    </source>
</evidence>
<reference evidence="14 15" key="1">
    <citation type="submission" date="2019-07" db="EMBL/GenBank/DDBJ databases">
        <title>Finished genome of Venturia effusa.</title>
        <authorList>
            <person name="Young C.A."/>
            <person name="Cox M.P."/>
            <person name="Ganley A.R.D."/>
            <person name="David W.J."/>
        </authorList>
    </citation>
    <scope>NUCLEOTIDE SEQUENCE [LARGE SCALE GENOMIC DNA]</scope>
    <source>
        <strain evidence="15">albino</strain>
    </source>
</reference>
<dbReference type="PANTHER" id="PTHR24388">
    <property type="entry name" value="ZINC FINGER PROTEIN"/>
    <property type="match status" value="1"/>
</dbReference>
<proteinExistence type="inferred from homology"/>
<feature type="compositionally biased region" description="Basic and acidic residues" evidence="12">
    <location>
        <begin position="618"/>
        <end position="634"/>
    </location>
</feature>
<evidence type="ECO:0000313" key="14">
    <source>
        <dbReference type="EMBL" id="QDS67837.1"/>
    </source>
</evidence>
<dbReference type="Proteomes" id="UP000316270">
    <property type="component" value="Chromosome 1"/>
</dbReference>
<keyword evidence="15" id="KW-1185">Reference proteome</keyword>
<keyword evidence="7" id="KW-0805">Transcription regulation</keyword>
<dbReference type="GO" id="GO:0005634">
    <property type="term" value="C:nucleus"/>
    <property type="evidence" value="ECO:0007669"/>
    <property type="project" value="UniProtKB-SubCell"/>
</dbReference>
<evidence type="ECO:0000256" key="9">
    <source>
        <dbReference type="ARBA" id="ARBA00023163"/>
    </source>
</evidence>
<name>A0A517KWT0_9PEZI</name>
<dbReference type="GO" id="GO:0000981">
    <property type="term" value="F:DNA-binding transcription factor activity, RNA polymerase II-specific"/>
    <property type="evidence" value="ECO:0007669"/>
    <property type="project" value="TreeGrafter"/>
</dbReference>
<evidence type="ECO:0000256" key="5">
    <source>
        <dbReference type="ARBA" id="ARBA00022771"/>
    </source>
</evidence>
<dbReference type="PANTHER" id="PTHR24388:SF96">
    <property type="entry name" value="GENE, 32687-RELATED"/>
    <property type="match status" value="1"/>
</dbReference>
<protein>
    <recommendedName>
        <fullName evidence="13">C2H2-type domain-containing protein</fullName>
    </recommendedName>
</protein>
<evidence type="ECO:0000256" key="1">
    <source>
        <dbReference type="ARBA" id="ARBA00004123"/>
    </source>
</evidence>
<feature type="region of interest" description="Disordered" evidence="12">
    <location>
        <begin position="389"/>
        <end position="422"/>
    </location>
</feature>
<sequence>MIRSPSDFFLPDSRIGVGAASFVQTDPLSQDPGPSSEPPALQGLGLDSLAKFLTEGDSPWTGLQTHRGGHTPFAISEANLSFPTYRSQPQSEIESFATAFCPSDSGYGSQPVATLSVKSGGYPSQSPQYSLYPDFDNFTLSSSMPNPSASPPQAEDQESTRSTQRNRGGRKKCEKCGEVLKCPSDYRKHMLKHEKPNKCNVPGCSREEGFSTINDLQRHQKSKHGIGIDTITTSFKCASPSCKNQAKIWPRRDNFKQHILRMHKGEDVNASEIKNGTSSDGASMDAELAGMSQSYSEPQPPTIRPEELEMASSDTFDTADDSWLHANLSGGPLAHRSSALPAPLRHPQNFADHSSINKVCRNNASSHNLNTLAAISEIYPTIEADKNVFPRGHGHDPHTLSSLKASDEADYNDSGAQEENSSDRAFEEILARFNFNNASNETRKKILQLVNAGGPEDEMERNEEILEASSGSQGSRNPYPCPKAGCPKSFAKKASLTKHVVRHTKPWCCTHFGCDKTFGSKDDWKRHERNQVPTAEVWICQMPDLDPSIQSRCYIREYDREEFREHLREDHNLTDQTEIDDMTLESKIGYSHQWSNAYYSVNFWCGFCAKVIQASHDPHKAVSPGKGDDNEPSNHRWNHIGAHFDKEKRSMEDWTYWERPERTDRLENAKIIRESYDGKENPRKEARKKEKQMREREMKQQATATIDQSGAAKTGDKRKATDDGSHRRKKARKAKTTFIYWSCCECGNGPSSIHNHPSCPECRHERCDACEGNYARDGGEEAALLRGPYDSWGRDGGSPASDEILVEETGTGFEMGLRGGGMRAVRV</sequence>
<keyword evidence="3" id="KW-0479">Metal-binding</keyword>
<feature type="region of interest" description="Disordered" evidence="12">
    <location>
        <begin position="135"/>
        <end position="170"/>
    </location>
</feature>
<dbReference type="InterPro" id="IPR036236">
    <property type="entry name" value="Znf_C2H2_sf"/>
</dbReference>
<dbReference type="InterPro" id="IPR013087">
    <property type="entry name" value="Znf_C2H2_type"/>
</dbReference>
<dbReference type="Gene3D" id="3.30.160.60">
    <property type="entry name" value="Classic Zinc Finger"/>
    <property type="match status" value="2"/>
</dbReference>
<comment type="subcellular location">
    <subcellularLocation>
        <location evidence="1">Nucleus</location>
    </subcellularLocation>
</comment>
<organism evidence="14 15">
    <name type="scientific">Venturia effusa</name>
    <dbReference type="NCBI Taxonomy" id="50376"/>
    <lineage>
        <taxon>Eukaryota</taxon>
        <taxon>Fungi</taxon>
        <taxon>Dikarya</taxon>
        <taxon>Ascomycota</taxon>
        <taxon>Pezizomycotina</taxon>
        <taxon>Dothideomycetes</taxon>
        <taxon>Pleosporomycetidae</taxon>
        <taxon>Venturiales</taxon>
        <taxon>Venturiaceae</taxon>
        <taxon>Venturia</taxon>
    </lineage>
</organism>
<evidence type="ECO:0000256" key="12">
    <source>
        <dbReference type="SAM" id="MobiDB-lite"/>
    </source>
</evidence>
<feature type="region of interest" description="Disordered" evidence="12">
    <location>
        <begin position="618"/>
        <end position="642"/>
    </location>
</feature>
<evidence type="ECO:0000256" key="2">
    <source>
        <dbReference type="ARBA" id="ARBA00006991"/>
    </source>
</evidence>
<dbReference type="GO" id="GO:0008270">
    <property type="term" value="F:zinc ion binding"/>
    <property type="evidence" value="ECO:0007669"/>
    <property type="project" value="UniProtKB-KW"/>
</dbReference>
<dbReference type="PROSITE" id="PS00028">
    <property type="entry name" value="ZINC_FINGER_C2H2_1"/>
    <property type="match status" value="2"/>
</dbReference>
<evidence type="ECO:0000259" key="13">
    <source>
        <dbReference type="PROSITE" id="PS50157"/>
    </source>
</evidence>
<gene>
    <name evidence="14" type="ORF">FKW77_007399</name>
</gene>
<evidence type="ECO:0000256" key="8">
    <source>
        <dbReference type="ARBA" id="ARBA00023125"/>
    </source>
</evidence>
<comment type="similarity">
    <text evidence="2">Belongs to the krueppel C2H2-type zinc-finger protein family.</text>
</comment>
<dbReference type="AlphaFoldDB" id="A0A517KWT0"/>
<evidence type="ECO:0000256" key="6">
    <source>
        <dbReference type="ARBA" id="ARBA00022833"/>
    </source>
</evidence>
<dbReference type="STRING" id="50376.A0A517KWT0"/>
<evidence type="ECO:0000256" key="4">
    <source>
        <dbReference type="ARBA" id="ARBA00022737"/>
    </source>
</evidence>